<comment type="caution">
    <text evidence="4">The sequence shown here is derived from an EMBL/GenBank/DDBJ whole genome shotgun (WGS) entry which is preliminary data.</text>
</comment>
<reference evidence="5" key="1">
    <citation type="submission" date="2023-08" db="EMBL/GenBank/DDBJ databases">
        <title>Rhodospirillaceae gen. nov., a novel taxon isolated from the Yangtze River Yuezi River estuary sludge.</title>
        <authorList>
            <person name="Ruan L."/>
        </authorList>
    </citation>
    <scope>NUCLEOTIDE SEQUENCE [LARGE SCALE GENOMIC DNA]</scope>
    <source>
        <strain evidence="5">R-7</strain>
    </source>
</reference>
<dbReference type="EMBL" id="JAUYVI010000012">
    <property type="protein sequence ID" value="MDQ7251500.1"/>
    <property type="molecule type" value="Genomic_DNA"/>
</dbReference>
<dbReference type="SUPFAM" id="SSF52172">
    <property type="entry name" value="CheY-like"/>
    <property type="match status" value="1"/>
</dbReference>
<protein>
    <submittedName>
        <fullName evidence="4">ActR/PrrA/RegA family redox response regulator transcription factor</fullName>
    </submittedName>
</protein>
<evidence type="ECO:0000313" key="5">
    <source>
        <dbReference type="Proteomes" id="UP001230156"/>
    </source>
</evidence>
<evidence type="ECO:0000259" key="3">
    <source>
        <dbReference type="PROSITE" id="PS50110"/>
    </source>
</evidence>
<feature type="modified residue" description="4-aspartylphosphate" evidence="2">
    <location>
        <position position="61"/>
    </location>
</feature>
<dbReference type="Proteomes" id="UP001230156">
    <property type="component" value="Unassembled WGS sequence"/>
</dbReference>
<proteinExistence type="predicted"/>
<feature type="domain" description="Response regulatory" evidence="3">
    <location>
        <begin position="12"/>
        <end position="126"/>
    </location>
</feature>
<dbReference type="PANTHER" id="PTHR44591:SF3">
    <property type="entry name" value="RESPONSE REGULATORY DOMAIN-CONTAINING PROTEIN"/>
    <property type="match status" value="1"/>
</dbReference>
<dbReference type="Pfam" id="PF00072">
    <property type="entry name" value="Response_reg"/>
    <property type="match status" value="1"/>
</dbReference>
<keyword evidence="1 2" id="KW-0597">Phosphoprotein</keyword>
<dbReference type="CDD" id="cd17563">
    <property type="entry name" value="REC_RegA-like"/>
    <property type="match status" value="1"/>
</dbReference>
<dbReference type="InterPro" id="IPR011006">
    <property type="entry name" value="CheY-like_superfamily"/>
</dbReference>
<evidence type="ECO:0000313" key="4">
    <source>
        <dbReference type="EMBL" id="MDQ7251500.1"/>
    </source>
</evidence>
<accession>A0ABU0YUU6</accession>
<dbReference type="NCBIfam" id="NF033791">
    <property type="entry name" value="ActR_PrrA_rreg"/>
    <property type="match status" value="1"/>
</dbReference>
<dbReference type="InterPro" id="IPR002197">
    <property type="entry name" value="HTH_Fis"/>
</dbReference>
<dbReference type="InterPro" id="IPR001789">
    <property type="entry name" value="Sig_transdc_resp-reg_receiver"/>
</dbReference>
<evidence type="ECO:0000256" key="2">
    <source>
        <dbReference type="PROSITE-ProRule" id="PRU00169"/>
    </source>
</evidence>
<dbReference type="PANTHER" id="PTHR44591">
    <property type="entry name" value="STRESS RESPONSE REGULATOR PROTEIN 1"/>
    <property type="match status" value="1"/>
</dbReference>
<dbReference type="RefSeq" id="WP_379961936.1">
    <property type="nucleotide sequence ID" value="NZ_JAUYVI010000012.1"/>
</dbReference>
<name>A0ABU0YUU6_9PROT</name>
<keyword evidence="5" id="KW-1185">Reference proteome</keyword>
<dbReference type="Gene3D" id="1.10.10.60">
    <property type="entry name" value="Homeodomain-like"/>
    <property type="match status" value="1"/>
</dbReference>
<dbReference type="InterPro" id="IPR050595">
    <property type="entry name" value="Bact_response_regulator"/>
</dbReference>
<organism evidence="4 5">
    <name type="scientific">Dongia sedimenti</name>
    <dbReference type="NCBI Taxonomy" id="3064282"/>
    <lineage>
        <taxon>Bacteria</taxon>
        <taxon>Pseudomonadati</taxon>
        <taxon>Pseudomonadota</taxon>
        <taxon>Alphaproteobacteria</taxon>
        <taxon>Rhodospirillales</taxon>
        <taxon>Dongiaceae</taxon>
        <taxon>Dongia</taxon>
    </lineage>
</organism>
<gene>
    <name evidence="4" type="ORF">Q8A70_27690</name>
</gene>
<dbReference type="Pfam" id="PF02954">
    <property type="entry name" value="HTH_8"/>
    <property type="match status" value="1"/>
</dbReference>
<dbReference type="Gene3D" id="3.40.50.2300">
    <property type="match status" value="1"/>
</dbReference>
<sequence length="183" mass="20291">MNDTAPIAGDKTLLIVDDDAPYRQRLAQAMEKRGFTVTQAESCEAAVAAAQAEPPRYAVVDLRLTDGSGLDVVPQIRKAREDCRIVMLTGYGNIATAVVAIKAGAVDYLPKPADADQVEAALLDRKDALPPPPEQPMTADRVRWEHIQRVYEQCDRNVSETARRLRMHRRTLQRILAKYAPKA</sequence>
<dbReference type="PROSITE" id="PS50110">
    <property type="entry name" value="RESPONSE_REGULATORY"/>
    <property type="match status" value="1"/>
</dbReference>
<dbReference type="SMART" id="SM00448">
    <property type="entry name" value="REC"/>
    <property type="match status" value="1"/>
</dbReference>
<dbReference type="InterPro" id="IPR047772">
    <property type="entry name" value="ActR_PrrA_rreg"/>
</dbReference>
<evidence type="ECO:0000256" key="1">
    <source>
        <dbReference type="ARBA" id="ARBA00022553"/>
    </source>
</evidence>